<dbReference type="PANTHER" id="PTHR47447">
    <property type="entry name" value="OS03G0856100 PROTEIN"/>
    <property type="match status" value="1"/>
</dbReference>
<accession>A0A8K0I5S7</accession>
<keyword evidence="5" id="KW-1185">Reference proteome</keyword>
<feature type="repeat" description="PPR" evidence="3">
    <location>
        <begin position="238"/>
        <end position="272"/>
    </location>
</feature>
<comment type="caution">
    <text evidence="4">The sequence shown here is derived from an EMBL/GenBank/DDBJ whole genome shotgun (WGS) entry which is preliminary data.</text>
</comment>
<dbReference type="PROSITE" id="PS51375">
    <property type="entry name" value="PPR"/>
    <property type="match status" value="4"/>
</dbReference>
<gene>
    <name evidence="4" type="ORF">COCNU_04G004900</name>
</gene>
<evidence type="ECO:0000256" key="2">
    <source>
        <dbReference type="ARBA" id="ARBA00022737"/>
    </source>
</evidence>
<dbReference type="EMBL" id="CM017875">
    <property type="protein sequence ID" value="KAG1338184.1"/>
    <property type="molecule type" value="Genomic_DNA"/>
</dbReference>
<dbReference type="Pfam" id="PF13041">
    <property type="entry name" value="PPR_2"/>
    <property type="match status" value="1"/>
</dbReference>
<evidence type="ECO:0000313" key="4">
    <source>
        <dbReference type="EMBL" id="KAG1338184.1"/>
    </source>
</evidence>
<feature type="repeat" description="PPR" evidence="3">
    <location>
        <begin position="342"/>
        <end position="376"/>
    </location>
</feature>
<protein>
    <submittedName>
        <fullName evidence="4">Putative pentatricopeptide repeat-containing protein</fullName>
    </submittedName>
</protein>
<dbReference type="Gene3D" id="1.25.40.10">
    <property type="entry name" value="Tetratricopeptide repeat domain"/>
    <property type="match status" value="2"/>
</dbReference>
<reference evidence="4" key="2">
    <citation type="submission" date="2019-07" db="EMBL/GenBank/DDBJ databases">
        <authorList>
            <person name="Yang Y."/>
            <person name="Bocs S."/>
            <person name="Baudouin L."/>
        </authorList>
    </citation>
    <scope>NUCLEOTIDE SEQUENCE</scope>
    <source>
        <tissue evidence="4">Spear leaf of Hainan Tall coconut</tissue>
    </source>
</reference>
<keyword evidence="2" id="KW-0677">Repeat</keyword>
<dbReference type="AlphaFoldDB" id="A0A8K0I5S7"/>
<evidence type="ECO:0000256" key="3">
    <source>
        <dbReference type="PROSITE-ProRule" id="PRU00708"/>
    </source>
</evidence>
<dbReference type="NCBIfam" id="TIGR00756">
    <property type="entry name" value="PPR"/>
    <property type="match status" value="4"/>
</dbReference>
<reference evidence="4" key="1">
    <citation type="journal article" date="2017" name="Gigascience">
        <title>The genome draft of coconut (Cocos nucifera).</title>
        <authorList>
            <person name="Xiao Y."/>
            <person name="Xu P."/>
            <person name="Fan H."/>
            <person name="Baudouin L."/>
            <person name="Xia W."/>
            <person name="Bocs S."/>
            <person name="Xu J."/>
            <person name="Li Q."/>
            <person name="Guo A."/>
            <person name="Zhou L."/>
            <person name="Li J."/>
            <person name="Wu Y."/>
            <person name="Ma Z."/>
            <person name="Armero A."/>
            <person name="Issali A.E."/>
            <person name="Liu N."/>
            <person name="Peng M."/>
            <person name="Yang Y."/>
        </authorList>
    </citation>
    <scope>NUCLEOTIDE SEQUENCE</scope>
    <source>
        <tissue evidence="4">Spear leaf of Hainan Tall coconut</tissue>
    </source>
</reference>
<organism evidence="4 5">
    <name type="scientific">Cocos nucifera</name>
    <name type="common">Coconut palm</name>
    <dbReference type="NCBI Taxonomy" id="13894"/>
    <lineage>
        <taxon>Eukaryota</taxon>
        <taxon>Viridiplantae</taxon>
        <taxon>Streptophyta</taxon>
        <taxon>Embryophyta</taxon>
        <taxon>Tracheophyta</taxon>
        <taxon>Spermatophyta</taxon>
        <taxon>Magnoliopsida</taxon>
        <taxon>Liliopsida</taxon>
        <taxon>Arecaceae</taxon>
        <taxon>Arecoideae</taxon>
        <taxon>Cocoseae</taxon>
        <taxon>Attaleinae</taxon>
        <taxon>Cocos</taxon>
    </lineage>
</organism>
<evidence type="ECO:0000313" key="5">
    <source>
        <dbReference type="Proteomes" id="UP000797356"/>
    </source>
</evidence>
<sequence>MGDVGGGKKEARQETRKKREGIVVVQEAMVPKGMPEVYIVCIPFVGNDFLPSATIECKFCPPHRNLRSIMTGVSVNEEEVTRALELFLSTEKDETVSTKEMCSIYIERLCRSGKLSDAVCLLRLLHDRQIHLGLNIYNILLGAAGDADNFNIFSEIFKNLLLSSLPPDLTSYVNVAKAFQKVADTDLVLKFVREVSEITIHRDPTVINRMIFIIAKSGQINKSMMIFEDLKKLNCKMDKVTFNTVLGILGKAGQVDQMLSVFTSMKDCGHTPDIVTYNTLVNCLRRLGRLELCRNLAREMVENGIQLDLQTYTALIDGFGRAGHTGDALKIFHEMKKLVNPSIYVYRALINNLKKAGKFECALNLYAEMNSSSSKVVGPEDFKLKRRSRRSMSTFFVLFLMGLIDSITRKLLSDKNMHCQGSTTKADCCLRNFRTSVSELMEDGYQQSIHKERFSREKETASMMQF</sequence>
<proteinExistence type="inferred from homology"/>
<dbReference type="InterPro" id="IPR011990">
    <property type="entry name" value="TPR-like_helical_dom_sf"/>
</dbReference>
<dbReference type="Proteomes" id="UP000797356">
    <property type="component" value="Chromosome 4"/>
</dbReference>
<name>A0A8K0I5S7_COCNU</name>
<dbReference type="InterPro" id="IPR002885">
    <property type="entry name" value="PPR_rpt"/>
</dbReference>
<comment type="similarity">
    <text evidence="1">Belongs to the PPR family. P subfamily.</text>
</comment>
<dbReference type="OrthoDB" id="185373at2759"/>
<feature type="repeat" description="PPR" evidence="3">
    <location>
        <begin position="273"/>
        <end position="307"/>
    </location>
</feature>
<evidence type="ECO:0000256" key="1">
    <source>
        <dbReference type="ARBA" id="ARBA00007626"/>
    </source>
</evidence>
<feature type="repeat" description="PPR" evidence="3">
    <location>
        <begin position="308"/>
        <end position="338"/>
    </location>
</feature>
<dbReference type="Pfam" id="PF01535">
    <property type="entry name" value="PPR"/>
    <property type="match status" value="2"/>
</dbReference>
<dbReference type="PANTHER" id="PTHR47447:SF17">
    <property type="entry name" value="OS12G0638900 PROTEIN"/>
    <property type="match status" value="1"/>
</dbReference>